<dbReference type="RefSeq" id="WP_107285172.1">
    <property type="nucleotide sequence ID" value="NZ_PYMC01000023.1"/>
</dbReference>
<dbReference type="Gene3D" id="1.10.287.470">
    <property type="entry name" value="Helix hairpin bin"/>
    <property type="match status" value="1"/>
</dbReference>
<feature type="coiled-coil region" evidence="1">
    <location>
        <begin position="109"/>
        <end position="143"/>
    </location>
</feature>
<comment type="caution">
    <text evidence="2">The sequence shown here is derived from an EMBL/GenBank/DDBJ whole genome shotgun (WGS) entry which is preliminary data.</text>
</comment>
<reference evidence="2 3" key="1">
    <citation type="submission" date="2018-03" db="EMBL/GenBank/DDBJ databases">
        <title>Whole genome sequencing of Histamine producing bacteria.</title>
        <authorList>
            <person name="Butler K."/>
        </authorList>
    </citation>
    <scope>NUCLEOTIDE SEQUENCE [LARGE SCALE GENOMIC DNA]</scope>
    <source>
        <strain evidence="2 3">DSM 16190</strain>
    </source>
</reference>
<dbReference type="GO" id="GO:1990281">
    <property type="term" value="C:efflux pump complex"/>
    <property type="evidence" value="ECO:0007669"/>
    <property type="project" value="TreeGrafter"/>
</dbReference>
<organism evidence="2 3">
    <name type="scientific">Photobacterium lipolyticum</name>
    <dbReference type="NCBI Taxonomy" id="266810"/>
    <lineage>
        <taxon>Bacteria</taxon>
        <taxon>Pseudomonadati</taxon>
        <taxon>Pseudomonadota</taxon>
        <taxon>Gammaproteobacteria</taxon>
        <taxon>Vibrionales</taxon>
        <taxon>Vibrionaceae</taxon>
        <taxon>Photobacterium</taxon>
    </lineage>
</organism>
<dbReference type="Gene3D" id="2.40.50.100">
    <property type="match status" value="1"/>
</dbReference>
<gene>
    <name evidence="2" type="ORF">C9I89_20405</name>
</gene>
<name>A0A2T3MSE9_9GAMM</name>
<keyword evidence="3" id="KW-1185">Reference proteome</keyword>
<dbReference type="Gene3D" id="2.40.420.20">
    <property type="match status" value="1"/>
</dbReference>
<dbReference type="Gene3D" id="2.40.30.170">
    <property type="match status" value="1"/>
</dbReference>
<dbReference type="GO" id="GO:0015562">
    <property type="term" value="F:efflux transmembrane transporter activity"/>
    <property type="evidence" value="ECO:0007669"/>
    <property type="project" value="TreeGrafter"/>
</dbReference>
<dbReference type="SUPFAM" id="SSF111369">
    <property type="entry name" value="HlyD-like secretion proteins"/>
    <property type="match status" value="1"/>
</dbReference>
<dbReference type="AlphaFoldDB" id="A0A2T3MSE9"/>
<sequence length="455" mass="49852">MKINRKLLLFPTILFGVLVLVIAIKMRPSPGVKPAANRARAVDVISLQQQPLAPVVSGFGRVKPKVKWQAIAQVTGKVVYRHPDLEKGRVLDAGTVIIKIDPLDYELTLAQAEADISSSQAQLAKLDQEQQNLKATLKIERNRLAISQKEVARKEELRRKGLTSQSALDLEKQAYLASQKAVQDIENQLIVLPNERKVTLAQLHINQSRQAEAKRSLEKTVIALPIDVRISSVDIEQDQVVNLQQSMLVAYGINKIEIDAQVALHDMQVLASSLTQYTAHADGRPRADQLDLTASIQLSSGSFIQQWPATVTRISDTVNANQATAGVILEVDQDYSQLSPETAPLVNGMFVEARIEGQANAHWIIPERALHGEYVYLVDSGKANNKVLKIQPVNVLFRRDGVVAISGELADQQQLIVNDLLPAVSGMALRVVSLNGEAVKESSPEMAASAEDLTP</sequence>
<dbReference type="PANTHER" id="PTHR30469">
    <property type="entry name" value="MULTIDRUG RESISTANCE PROTEIN MDTA"/>
    <property type="match status" value="1"/>
</dbReference>
<keyword evidence="1" id="KW-0175">Coiled coil</keyword>
<evidence type="ECO:0000256" key="1">
    <source>
        <dbReference type="SAM" id="Coils"/>
    </source>
</evidence>
<accession>A0A2T3MSE9</accession>
<evidence type="ECO:0000313" key="3">
    <source>
        <dbReference type="Proteomes" id="UP000240904"/>
    </source>
</evidence>
<dbReference type="Proteomes" id="UP000240904">
    <property type="component" value="Unassembled WGS sequence"/>
</dbReference>
<evidence type="ECO:0000313" key="2">
    <source>
        <dbReference type="EMBL" id="PSW00851.1"/>
    </source>
</evidence>
<proteinExistence type="predicted"/>
<dbReference type="EMBL" id="PYMC01000023">
    <property type="protein sequence ID" value="PSW00851.1"/>
    <property type="molecule type" value="Genomic_DNA"/>
</dbReference>
<dbReference type="OrthoDB" id="5645220at2"/>
<protein>
    <submittedName>
        <fullName evidence="2">HlyD family secretion protein</fullName>
    </submittedName>
</protein>
<dbReference type="PANTHER" id="PTHR30469:SF12">
    <property type="entry name" value="MULTIDRUG RESISTANCE PROTEIN MDTA"/>
    <property type="match status" value="1"/>
</dbReference>